<dbReference type="SUPFAM" id="SSF52113">
    <property type="entry name" value="BRCT domain"/>
    <property type="match status" value="1"/>
</dbReference>
<feature type="domain" description="BRCT" evidence="1">
    <location>
        <begin position="2"/>
        <end position="82"/>
    </location>
</feature>
<dbReference type="Gene3D" id="3.40.50.10190">
    <property type="entry name" value="BRCT domain"/>
    <property type="match status" value="1"/>
</dbReference>
<keyword evidence="3" id="KW-1185">Reference proteome</keyword>
<dbReference type="InterPro" id="IPR001357">
    <property type="entry name" value="BRCT_dom"/>
</dbReference>
<gene>
    <name evidence="2" type="ORF">IEO70_01345</name>
</gene>
<evidence type="ECO:0000259" key="1">
    <source>
        <dbReference type="PROSITE" id="PS50172"/>
    </source>
</evidence>
<dbReference type="SMART" id="SM00292">
    <property type="entry name" value="BRCT"/>
    <property type="match status" value="1"/>
</dbReference>
<proteinExistence type="predicted"/>
<dbReference type="Pfam" id="PF00533">
    <property type="entry name" value="BRCT"/>
    <property type="match status" value="1"/>
</dbReference>
<name>A0A927CWP7_9BACI</name>
<comment type="caution">
    <text evidence="2">The sequence shown here is derived from an EMBL/GenBank/DDBJ whole genome shotgun (WGS) entry which is preliminary data.</text>
</comment>
<evidence type="ECO:0000313" key="3">
    <source>
        <dbReference type="Proteomes" id="UP000602076"/>
    </source>
</evidence>
<dbReference type="InterPro" id="IPR036420">
    <property type="entry name" value="BRCT_dom_sf"/>
</dbReference>
<dbReference type="Proteomes" id="UP000602076">
    <property type="component" value="Unassembled WGS sequence"/>
</dbReference>
<dbReference type="EMBL" id="JACXSI010000002">
    <property type="protein sequence ID" value="MBD3107010.1"/>
    <property type="molecule type" value="Genomic_DNA"/>
</dbReference>
<organism evidence="2 3">
    <name type="scientific">Peribacillus faecalis</name>
    <dbReference type="NCBI Taxonomy" id="2772559"/>
    <lineage>
        <taxon>Bacteria</taxon>
        <taxon>Bacillati</taxon>
        <taxon>Bacillota</taxon>
        <taxon>Bacilli</taxon>
        <taxon>Bacillales</taxon>
        <taxon>Bacillaceae</taxon>
        <taxon>Peribacillus</taxon>
    </lineage>
</organism>
<protein>
    <recommendedName>
        <fullName evidence="1">BRCT domain-containing protein</fullName>
    </recommendedName>
</protein>
<dbReference type="PROSITE" id="PS50172">
    <property type="entry name" value="BRCT"/>
    <property type="match status" value="1"/>
</dbReference>
<dbReference type="RefSeq" id="WP_190996559.1">
    <property type="nucleotide sequence ID" value="NZ_JACXSI010000002.1"/>
</dbReference>
<dbReference type="AlphaFoldDB" id="A0A927CWP7"/>
<evidence type="ECO:0000313" key="2">
    <source>
        <dbReference type="EMBL" id="MBD3107010.1"/>
    </source>
</evidence>
<sequence>MKENHSIAGKNFVITGRLSKTRREVASEIIANGGNMMGAVTAKTDYLIIGQRFGNTKTSAAFRHGTYTITEDELYKMIEKEY</sequence>
<reference evidence="2" key="1">
    <citation type="submission" date="2020-09" db="EMBL/GenBank/DDBJ databases">
        <title>Bacillus faecalis sp. nov., a moderately halophilic bacterium isolated from cow faeces.</title>
        <authorList>
            <person name="Jiang L."/>
            <person name="Lee J."/>
        </authorList>
    </citation>
    <scope>NUCLEOTIDE SEQUENCE</scope>
    <source>
        <strain evidence="2">AGMB 02131</strain>
    </source>
</reference>
<accession>A0A927CWP7</accession>